<dbReference type="AlphaFoldDB" id="D0I5Y6"/>
<proteinExistence type="inferred from homology"/>
<dbReference type="PANTHER" id="PTHR30469">
    <property type="entry name" value="MULTIDRUG RESISTANCE PROTEIN MDTA"/>
    <property type="match status" value="1"/>
</dbReference>
<evidence type="ECO:0000256" key="2">
    <source>
        <dbReference type="SAM" id="Coils"/>
    </source>
</evidence>
<keyword evidence="2" id="KW-0175">Coiled coil</keyword>
<dbReference type="Gene3D" id="2.40.420.20">
    <property type="match status" value="1"/>
</dbReference>
<dbReference type="Gene3D" id="2.40.30.170">
    <property type="match status" value="1"/>
</dbReference>
<dbReference type="EMBL" id="ADAQ01000010">
    <property type="protein sequence ID" value="EEY73300.1"/>
    <property type="molecule type" value="Genomic_DNA"/>
</dbReference>
<dbReference type="Gene3D" id="2.40.50.100">
    <property type="match status" value="1"/>
</dbReference>
<evidence type="ECO:0000256" key="1">
    <source>
        <dbReference type="ARBA" id="ARBA00009477"/>
    </source>
</evidence>
<evidence type="ECO:0000313" key="4">
    <source>
        <dbReference type="Proteomes" id="UP000003604"/>
    </source>
</evidence>
<dbReference type="PROSITE" id="PS51257">
    <property type="entry name" value="PROKAR_LIPOPROTEIN"/>
    <property type="match status" value="1"/>
</dbReference>
<organism evidence="3 4">
    <name type="scientific">Grimontia hollisae CIP 101886</name>
    <dbReference type="NCBI Taxonomy" id="675812"/>
    <lineage>
        <taxon>Bacteria</taxon>
        <taxon>Pseudomonadati</taxon>
        <taxon>Pseudomonadota</taxon>
        <taxon>Gammaproteobacteria</taxon>
        <taxon>Vibrionales</taxon>
        <taxon>Vibrionaceae</taxon>
        <taxon>Grimontia</taxon>
    </lineage>
</organism>
<keyword evidence="4" id="KW-1185">Reference proteome</keyword>
<name>D0I5Y6_GRIHO</name>
<dbReference type="NCBIfam" id="TIGR01730">
    <property type="entry name" value="RND_mfp"/>
    <property type="match status" value="1"/>
</dbReference>
<dbReference type="Proteomes" id="UP000003604">
    <property type="component" value="Unassembled WGS sequence"/>
</dbReference>
<dbReference type="GO" id="GO:1990281">
    <property type="term" value="C:efflux pump complex"/>
    <property type="evidence" value="ECO:0007669"/>
    <property type="project" value="TreeGrafter"/>
</dbReference>
<dbReference type="PANTHER" id="PTHR30469:SF11">
    <property type="entry name" value="BLL4320 PROTEIN"/>
    <property type="match status" value="1"/>
</dbReference>
<reference evidence="3 4" key="1">
    <citation type="submission" date="2009-10" db="EMBL/GenBank/DDBJ databases">
        <authorList>
            <consortium name="Los Alamos National Laboratory (LANL)"/>
            <consortium name="National Microbial Pathogen Data Resource (NMPDR)"/>
            <person name="Saunders E.H."/>
            <person name="Munk A.C."/>
            <person name="Tapia R."/>
            <person name="Green L."/>
            <person name="Rogers Y."/>
            <person name="Detter J.C."/>
            <person name="Bruce D."/>
            <person name="Brettin T.S."/>
            <person name="Colwell R.R."/>
            <person name="Huq A."/>
            <person name="Grim C.J."/>
            <person name="Hasan N.A."/>
            <person name="Bartels D."/>
            <person name="Vonstein V."/>
        </authorList>
    </citation>
    <scope>NUCLEOTIDE SEQUENCE [LARGE SCALE GENOMIC DNA]</scope>
    <source>
        <strain evidence="3 4">CIP 101886</strain>
    </source>
</reference>
<comment type="similarity">
    <text evidence="1">Belongs to the membrane fusion protein (MFP) (TC 8.A.1) family.</text>
</comment>
<accession>D0I5Y6</accession>
<dbReference type="eggNOG" id="COG0845">
    <property type="taxonomic scope" value="Bacteria"/>
</dbReference>
<comment type="caution">
    <text evidence="3">The sequence shown here is derived from an EMBL/GenBank/DDBJ whole genome shotgun (WGS) entry which is preliminary data.</text>
</comment>
<protein>
    <submittedName>
        <fullName evidence="3">Uncharacterized protein</fullName>
    </submittedName>
</protein>
<feature type="coiled-coil region" evidence="2">
    <location>
        <begin position="104"/>
        <end position="138"/>
    </location>
</feature>
<dbReference type="Gene3D" id="1.10.287.470">
    <property type="entry name" value="Helix hairpin bin"/>
    <property type="match status" value="1"/>
</dbReference>
<sequence>MDNEKISMQKCILWFAVAVSLTLLTACNTKTEEVVDTQPQKLPIVNVLTVGLAPGYRVNREYVGTVQAGQSARLGFELGGKVNALLVDVGDTVEKGQPLITLDTQLLNTEAQQLAAQLEQLNAQLDLVKTNLQRQRQLKKKGFSADAETDSLISQRDALLANVRQLQASLASNKLRQEKSTIYAPYAGKISERFVSHGDVVNIGAPTLTLLADKLKEAHIGVPVRYLQSLANEKMAKVRVGNDIYDASLLNPGASLDMRSRTVILRYLLPENANALDGQLAYLQFAFDTPHEGFWMPLTGLTDGLRGTWNVYAVVPGDNDQHFVSRRSVQVLYADDKKAYVSGAIADGDNVIIDGVHRVVSGQFVNLSSE</sequence>
<dbReference type="InterPro" id="IPR006143">
    <property type="entry name" value="RND_pump_MFP"/>
</dbReference>
<dbReference type="GO" id="GO:0015562">
    <property type="term" value="F:efflux transmembrane transporter activity"/>
    <property type="evidence" value="ECO:0007669"/>
    <property type="project" value="TreeGrafter"/>
</dbReference>
<gene>
    <name evidence="3" type="ORF">VHA_001153</name>
</gene>
<evidence type="ECO:0000313" key="3">
    <source>
        <dbReference type="EMBL" id="EEY73300.1"/>
    </source>
</evidence>
<dbReference type="SUPFAM" id="SSF111369">
    <property type="entry name" value="HlyD-like secretion proteins"/>
    <property type="match status" value="1"/>
</dbReference>